<evidence type="ECO:0000256" key="1">
    <source>
        <dbReference type="SAM" id="Phobius"/>
    </source>
</evidence>
<evidence type="ECO:0000313" key="3">
    <source>
        <dbReference type="Proteomes" id="UP000178302"/>
    </source>
</evidence>
<accession>A0A1G2LP82</accession>
<dbReference type="AlphaFoldDB" id="A0A1G2LP82"/>
<feature type="transmembrane region" description="Helical" evidence="1">
    <location>
        <begin position="128"/>
        <end position="154"/>
    </location>
</feature>
<name>A0A1G2LP82_9BACT</name>
<sequence length="157" mass="17453">MDVFNIITAKPVLIGFHLGFAIAGIDAFLWFLGEIKNGAWRSWRVKIPAFIGLFSFLLSWIFGGYYYVKFYGSLVKPLIKTGSASWAHNIMMETKEHIFLFIIPLAFTASLITFLNKEQFEALNIKRPTMILAGVIAGIGLAVGILGFMVSAAARWG</sequence>
<proteinExistence type="predicted"/>
<comment type="caution">
    <text evidence="2">The sequence shown here is derived from an EMBL/GenBank/DDBJ whole genome shotgun (WGS) entry which is preliminary data.</text>
</comment>
<keyword evidence="1" id="KW-1133">Transmembrane helix</keyword>
<gene>
    <name evidence="2" type="ORF">A2909_02355</name>
</gene>
<feature type="transmembrane region" description="Helical" evidence="1">
    <location>
        <begin position="45"/>
        <end position="68"/>
    </location>
</feature>
<reference evidence="2 3" key="1">
    <citation type="journal article" date="2016" name="Nat. Commun.">
        <title>Thousands of microbial genomes shed light on interconnected biogeochemical processes in an aquifer system.</title>
        <authorList>
            <person name="Anantharaman K."/>
            <person name="Brown C.T."/>
            <person name="Hug L.A."/>
            <person name="Sharon I."/>
            <person name="Castelle C.J."/>
            <person name="Probst A.J."/>
            <person name="Thomas B.C."/>
            <person name="Singh A."/>
            <person name="Wilkins M.J."/>
            <person name="Karaoz U."/>
            <person name="Brodie E.L."/>
            <person name="Williams K.H."/>
            <person name="Hubbard S.S."/>
            <person name="Banfield J.F."/>
        </authorList>
    </citation>
    <scope>NUCLEOTIDE SEQUENCE [LARGE SCALE GENOMIC DNA]</scope>
</reference>
<evidence type="ECO:0008006" key="4">
    <source>
        <dbReference type="Google" id="ProtNLM"/>
    </source>
</evidence>
<feature type="transmembrane region" description="Helical" evidence="1">
    <location>
        <begin position="98"/>
        <end position="116"/>
    </location>
</feature>
<keyword evidence="1" id="KW-0812">Transmembrane</keyword>
<feature type="transmembrane region" description="Helical" evidence="1">
    <location>
        <begin position="12"/>
        <end position="33"/>
    </location>
</feature>
<organism evidence="2 3">
    <name type="scientific">Candidatus Tagabacteria bacterium RIFCSPLOWO2_01_FULL_39_11</name>
    <dbReference type="NCBI Taxonomy" id="1802295"/>
    <lineage>
        <taxon>Bacteria</taxon>
        <taxon>Candidatus Tagaibacteriota</taxon>
    </lineage>
</organism>
<keyword evidence="1" id="KW-0472">Membrane</keyword>
<dbReference type="Proteomes" id="UP000178302">
    <property type="component" value="Unassembled WGS sequence"/>
</dbReference>
<protein>
    <recommendedName>
        <fullName evidence="4">DUF2231 domain-containing protein</fullName>
    </recommendedName>
</protein>
<evidence type="ECO:0000313" key="2">
    <source>
        <dbReference type="EMBL" id="OHA13438.1"/>
    </source>
</evidence>
<dbReference type="EMBL" id="MHQZ01000035">
    <property type="protein sequence ID" value="OHA13438.1"/>
    <property type="molecule type" value="Genomic_DNA"/>
</dbReference>